<organism evidence="2 3">
    <name type="scientific">Burkholderia multivorans (strain ATCC 17616 / 249)</name>
    <dbReference type="NCBI Taxonomy" id="395019"/>
    <lineage>
        <taxon>Bacteria</taxon>
        <taxon>Pseudomonadati</taxon>
        <taxon>Pseudomonadota</taxon>
        <taxon>Betaproteobacteria</taxon>
        <taxon>Burkholderiales</taxon>
        <taxon>Burkholderiaceae</taxon>
        <taxon>Burkholderia</taxon>
        <taxon>Burkholderia cepacia complex</taxon>
    </lineage>
</organism>
<feature type="region of interest" description="Disordered" evidence="1">
    <location>
        <begin position="46"/>
        <end position="90"/>
    </location>
</feature>
<evidence type="ECO:0000313" key="3">
    <source>
        <dbReference type="Proteomes" id="UP000008815"/>
    </source>
</evidence>
<dbReference type="KEGG" id="bmu:Bmul_1822"/>
<keyword evidence="3" id="KW-1185">Reference proteome</keyword>
<feature type="compositionally biased region" description="Low complexity" evidence="1">
    <location>
        <begin position="76"/>
        <end position="90"/>
    </location>
</feature>
<dbReference type="Proteomes" id="UP000008815">
    <property type="component" value="Chromosome 1"/>
</dbReference>
<evidence type="ECO:0000256" key="1">
    <source>
        <dbReference type="SAM" id="MobiDB-lite"/>
    </source>
</evidence>
<protein>
    <submittedName>
        <fullName evidence="2">Truncated putative bacteriophage protein</fullName>
    </submittedName>
</protein>
<dbReference type="EMBL" id="AP009385">
    <property type="protein sequence ID" value="BAG43354.1"/>
    <property type="molecule type" value="Genomic_DNA"/>
</dbReference>
<sequence>MQLINVVKAFTVRLVHEGESIERRIVAGVQEVEDYIADHWYTKAHTGPLPAGVSAAPAKAADADPEQTDPAKDATTDAAPAKTAAKAGNK</sequence>
<dbReference type="RefSeq" id="WP_012213519.1">
    <property type="nucleotide sequence ID" value="NC_010084.1"/>
</dbReference>
<name>A0A0H3KMZ2_BURM1</name>
<dbReference type="AlphaFoldDB" id="A0A0H3KMZ2"/>
<proteinExistence type="predicted"/>
<gene>
    <name evidence="2" type="ordered locus">BMULJ_01419</name>
</gene>
<evidence type="ECO:0000313" key="2">
    <source>
        <dbReference type="EMBL" id="BAG43354.1"/>
    </source>
</evidence>
<reference evidence="2 3" key="1">
    <citation type="submission" date="2007-04" db="EMBL/GenBank/DDBJ databases">
        <title>Complete genome sequence of Burkholderia multivorans ATCC 17616.</title>
        <authorList>
            <person name="Ohtsubo Y."/>
            <person name="Yamashita A."/>
            <person name="Kurokawa K."/>
            <person name="Takami H."/>
            <person name="Yuhara S."/>
            <person name="Nishiyama E."/>
            <person name="Endo R."/>
            <person name="Miyazaki R."/>
            <person name="Ono A."/>
            <person name="Yano K."/>
            <person name="Ito M."/>
            <person name="Sota M."/>
            <person name="Yuji N."/>
            <person name="Hattori M."/>
            <person name="Tsuda M."/>
        </authorList>
    </citation>
    <scope>NUCLEOTIDE SEQUENCE [LARGE SCALE GENOMIC DNA]</scope>
    <source>
        <strain evidence="3">ATCC 17616 / 249</strain>
    </source>
</reference>
<dbReference type="STRING" id="395019.BMULJ_01419"/>
<accession>A0A0H3KMZ2</accession>
<dbReference type="HOGENOM" id="CLU_182119_0_0_4"/>
<dbReference type="KEGG" id="bmj:BMULJ_01419"/>